<evidence type="ECO:0000313" key="2">
    <source>
        <dbReference type="EMBL" id="ETS84724.1"/>
    </source>
</evidence>
<reference evidence="3" key="1">
    <citation type="journal article" date="2015" name="BMC Genomics">
        <title>Genomic and transcriptomic analysis of the endophytic fungus Pestalotiopsis fici reveals its lifestyle and high potential for synthesis of natural products.</title>
        <authorList>
            <person name="Wang X."/>
            <person name="Zhang X."/>
            <person name="Liu L."/>
            <person name="Xiang M."/>
            <person name="Wang W."/>
            <person name="Sun X."/>
            <person name="Che Y."/>
            <person name="Guo L."/>
            <person name="Liu G."/>
            <person name="Guo L."/>
            <person name="Wang C."/>
            <person name="Yin W.B."/>
            <person name="Stadler M."/>
            <person name="Zhang X."/>
            <person name="Liu X."/>
        </authorList>
    </citation>
    <scope>NUCLEOTIDE SEQUENCE [LARGE SCALE GENOMIC DNA]</scope>
    <source>
        <strain evidence="3">W106-1 / CGMCC3.15140</strain>
    </source>
</reference>
<dbReference type="RefSeq" id="XP_007829521.1">
    <property type="nucleotide sequence ID" value="XM_007831330.1"/>
</dbReference>
<evidence type="ECO:0000259" key="1">
    <source>
        <dbReference type="Pfam" id="PF13577"/>
    </source>
</evidence>
<keyword evidence="3" id="KW-1185">Reference proteome</keyword>
<dbReference type="Pfam" id="PF13577">
    <property type="entry name" value="SnoaL_4"/>
    <property type="match status" value="1"/>
</dbReference>
<dbReference type="AlphaFoldDB" id="W3XFF0"/>
<proteinExistence type="predicted"/>
<dbReference type="InterPro" id="IPR037401">
    <property type="entry name" value="SnoaL-like"/>
</dbReference>
<sequence length="275" mass="30684">MTTSLDAQQGRYSHLNGSTTDLLERFAVSELCKGWPVYRDSSEWKNYRDIFDKDATVWTTWSKGRSVDDFIAISKQGKGQGDFIMHRECGTLVEYAPEHGRAIGKMKATITQRFRTPASLATDDCPVGTEFDVDCDCRFIFFCAKDPGGDTNGAGAGAGWKAKYVKLFYEKDKIVPVDGLHAPTFPKELLDSFPEGYSYLGAAQSMLGYPVTKHLPTAQDHKSWFAMYEKMEEWLTGKDVDLLVDDDDSVDHLRKEKVSLNGLANTNGSKTVTIS</sequence>
<organism evidence="2 3">
    <name type="scientific">Pestalotiopsis fici (strain W106-1 / CGMCC3.15140)</name>
    <dbReference type="NCBI Taxonomy" id="1229662"/>
    <lineage>
        <taxon>Eukaryota</taxon>
        <taxon>Fungi</taxon>
        <taxon>Dikarya</taxon>
        <taxon>Ascomycota</taxon>
        <taxon>Pezizomycotina</taxon>
        <taxon>Sordariomycetes</taxon>
        <taxon>Xylariomycetidae</taxon>
        <taxon>Amphisphaeriales</taxon>
        <taxon>Sporocadaceae</taxon>
        <taxon>Pestalotiopsis</taxon>
    </lineage>
</organism>
<dbReference type="OrthoDB" id="2533647at2759"/>
<dbReference type="STRING" id="1229662.W3XFF0"/>
<dbReference type="SUPFAM" id="SSF54427">
    <property type="entry name" value="NTF2-like"/>
    <property type="match status" value="1"/>
</dbReference>
<dbReference type="InParanoid" id="W3XFF0"/>
<protein>
    <recommendedName>
        <fullName evidence="1">SnoaL-like domain-containing protein</fullName>
    </recommendedName>
</protein>
<gene>
    <name evidence="2" type="ORF">PFICI_02749</name>
</gene>
<dbReference type="GeneID" id="19267762"/>
<dbReference type="EMBL" id="KI912110">
    <property type="protein sequence ID" value="ETS84724.1"/>
    <property type="molecule type" value="Genomic_DNA"/>
</dbReference>
<dbReference type="HOGENOM" id="CLU_067875_0_0_1"/>
<dbReference type="InterPro" id="IPR032710">
    <property type="entry name" value="NTF2-like_dom_sf"/>
</dbReference>
<dbReference type="OMA" id="YDVDCDC"/>
<dbReference type="KEGG" id="pfy:PFICI_02749"/>
<dbReference type="Proteomes" id="UP000030651">
    <property type="component" value="Unassembled WGS sequence"/>
</dbReference>
<name>W3XFF0_PESFW</name>
<feature type="domain" description="SnoaL-like" evidence="1">
    <location>
        <begin position="21"/>
        <end position="149"/>
    </location>
</feature>
<dbReference type="eggNOG" id="ENOG502S2GX">
    <property type="taxonomic scope" value="Eukaryota"/>
</dbReference>
<accession>W3XFF0</accession>
<evidence type="ECO:0000313" key="3">
    <source>
        <dbReference type="Proteomes" id="UP000030651"/>
    </source>
</evidence>